<keyword evidence="2" id="KW-1185">Reference proteome</keyword>
<proteinExistence type="predicted"/>
<protein>
    <submittedName>
        <fullName evidence="1">Uncharacterized protein</fullName>
    </submittedName>
</protein>
<dbReference type="RefSeq" id="WP_191805462.1">
    <property type="nucleotide sequence ID" value="NZ_JACSQF010000019.1"/>
</dbReference>
<dbReference type="Proteomes" id="UP000655570">
    <property type="component" value="Unassembled WGS sequence"/>
</dbReference>
<organism evidence="1 2">
    <name type="scientific">Oerskovia merdavium</name>
    <dbReference type="NCBI Taxonomy" id="2762227"/>
    <lineage>
        <taxon>Bacteria</taxon>
        <taxon>Bacillati</taxon>
        <taxon>Actinomycetota</taxon>
        <taxon>Actinomycetes</taxon>
        <taxon>Micrococcales</taxon>
        <taxon>Cellulomonadaceae</taxon>
        <taxon>Oerskovia</taxon>
    </lineage>
</organism>
<sequence length="142" mass="15475">MRSTDLPRTFLGKKRFLASFDAFFEQGLLVVAEDGSRAVHETFDPTAGPVHHDGDSLYVVVQSAVDGPVTVVVFDAKAPRQLVADLSLVFDGRFEGGRGRIVLEATDDSLRVVVAAEEDDSPRVRVYLDDLLWATSVVVVLS</sequence>
<name>A0ABR8U3D6_9CELL</name>
<accession>A0ABR8U3D6</accession>
<gene>
    <name evidence="1" type="ORF">H9641_16185</name>
</gene>
<reference evidence="1 2" key="1">
    <citation type="submission" date="2020-08" db="EMBL/GenBank/DDBJ databases">
        <title>A Genomic Blueprint of the Chicken Gut Microbiome.</title>
        <authorList>
            <person name="Gilroy R."/>
            <person name="Ravi A."/>
            <person name="Getino M."/>
            <person name="Pursley I."/>
            <person name="Horton D.L."/>
            <person name="Alikhan N.-F."/>
            <person name="Baker D."/>
            <person name="Gharbi K."/>
            <person name="Hall N."/>
            <person name="Watson M."/>
            <person name="Adriaenssens E.M."/>
            <person name="Foster-Nyarko E."/>
            <person name="Jarju S."/>
            <person name="Secka A."/>
            <person name="Antonio M."/>
            <person name="Oren A."/>
            <person name="Chaudhuri R."/>
            <person name="La Ragione R.M."/>
            <person name="Hildebrand F."/>
            <person name="Pallen M.J."/>
        </authorList>
    </citation>
    <scope>NUCLEOTIDE SEQUENCE [LARGE SCALE GENOMIC DNA]</scope>
    <source>
        <strain evidence="1 2">Sa2CUA9</strain>
    </source>
</reference>
<dbReference type="EMBL" id="JACSQF010000019">
    <property type="protein sequence ID" value="MBD7982245.1"/>
    <property type="molecule type" value="Genomic_DNA"/>
</dbReference>
<evidence type="ECO:0000313" key="2">
    <source>
        <dbReference type="Proteomes" id="UP000655570"/>
    </source>
</evidence>
<evidence type="ECO:0000313" key="1">
    <source>
        <dbReference type="EMBL" id="MBD7982245.1"/>
    </source>
</evidence>
<comment type="caution">
    <text evidence="1">The sequence shown here is derived from an EMBL/GenBank/DDBJ whole genome shotgun (WGS) entry which is preliminary data.</text>
</comment>